<dbReference type="Proteomes" id="UP000297245">
    <property type="component" value="Unassembled WGS sequence"/>
</dbReference>
<keyword evidence="3" id="KW-1185">Reference proteome</keyword>
<name>A0A4S8LKC4_DENBC</name>
<accession>A0A4S8LKC4</accession>
<evidence type="ECO:0000313" key="3">
    <source>
        <dbReference type="Proteomes" id="UP000297245"/>
    </source>
</evidence>
<proteinExistence type="predicted"/>
<protein>
    <submittedName>
        <fullName evidence="2">Uncharacterized protein</fullName>
    </submittedName>
</protein>
<organism evidence="2 3">
    <name type="scientific">Dendrothele bispora (strain CBS 962.96)</name>
    <dbReference type="NCBI Taxonomy" id="1314807"/>
    <lineage>
        <taxon>Eukaryota</taxon>
        <taxon>Fungi</taxon>
        <taxon>Dikarya</taxon>
        <taxon>Basidiomycota</taxon>
        <taxon>Agaricomycotina</taxon>
        <taxon>Agaricomycetes</taxon>
        <taxon>Agaricomycetidae</taxon>
        <taxon>Agaricales</taxon>
        <taxon>Agaricales incertae sedis</taxon>
        <taxon>Dendrothele</taxon>
    </lineage>
</organism>
<gene>
    <name evidence="2" type="ORF">K435DRAFT_915492</name>
</gene>
<dbReference type="EMBL" id="ML179382">
    <property type="protein sequence ID" value="THU89098.1"/>
    <property type="molecule type" value="Genomic_DNA"/>
</dbReference>
<evidence type="ECO:0000256" key="1">
    <source>
        <dbReference type="SAM" id="MobiDB-lite"/>
    </source>
</evidence>
<feature type="region of interest" description="Disordered" evidence="1">
    <location>
        <begin position="18"/>
        <end position="50"/>
    </location>
</feature>
<sequence length="226" mass="25691">MPVHRPTASVRGRTLLRQPRSSAVPVQRTASSDPQAGRPVTTTNRSRTTRRKKNWYDEWIKRNAADAENPQTVMIQGFLHPEDCGQHQVLVEVSYKKLDGEPIDIHLLKVRAWIPAPYGSGFKAAPSPLVILAVHEGNVNTPEWTQGTILPRPIRFRQDRGQMAVLFTHIAHCEWYGCTRFLQGEMLDWAKLASLGTWVENKPILARRQTVASFPLSEKDMDFEFV</sequence>
<dbReference type="AlphaFoldDB" id="A0A4S8LKC4"/>
<evidence type="ECO:0000313" key="2">
    <source>
        <dbReference type="EMBL" id="THU89098.1"/>
    </source>
</evidence>
<reference evidence="2 3" key="1">
    <citation type="journal article" date="2019" name="Nat. Ecol. Evol.">
        <title>Megaphylogeny resolves global patterns of mushroom evolution.</title>
        <authorList>
            <person name="Varga T."/>
            <person name="Krizsan K."/>
            <person name="Foldi C."/>
            <person name="Dima B."/>
            <person name="Sanchez-Garcia M."/>
            <person name="Sanchez-Ramirez S."/>
            <person name="Szollosi G.J."/>
            <person name="Szarkandi J.G."/>
            <person name="Papp V."/>
            <person name="Albert L."/>
            <person name="Andreopoulos W."/>
            <person name="Angelini C."/>
            <person name="Antonin V."/>
            <person name="Barry K.W."/>
            <person name="Bougher N.L."/>
            <person name="Buchanan P."/>
            <person name="Buyck B."/>
            <person name="Bense V."/>
            <person name="Catcheside P."/>
            <person name="Chovatia M."/>
            <person name="Cooper J."/>
            <person name="Damon W."/>
            <person name="Desjardin D."/>
            <person name="Finy P."/>
            <person name="Geml J."/>
            <person name="Haridas S."/>
            <person name="Hughes K."/>
            <person name="Justo A."/>
            <person name="Karasinski D."/>
            <person name="Kautmanova I."/>
            <person name="Kiss B."/>
            <person name="Kocsube S."/>
            <person name="Kotiranta H."/>
            <person name="LaButti K.M."/>
            <person name="Lechner B.E."/>
            <person name="Liimatainen K."/>
            <person name="Lipzen A."/>
            <person name="Lukacs Z."/>
            <person name="Mihaltcheva S."/>
            <person name="Morgado L.N."/>
            <person name="Niskanen T."/>
            <person name="Noordeloos M.E."/>
            <person name="Ohm R.A."/>
            <person name="Ortiz-Santana B."/>
            <person name="Ovrebo C."/>
            <person name="Racz N."/>
            <person name="Riley R."/>
            <person name="Savchenko A."/>
            <person name="Shiryaev A."/>
            <person name="Soop K."/>
            <person name="Spirin V."/>
            <person name="Szebenyi C."/>
            <person name="Tomsovsky M."/>
            <person name="Tulloss R.E."/>
            <person name="Uehling J."/>
            <person name="Grigoriev I.V."/>
            <person name="Vagvolgyi C."/>
            <person name="Papp T."/>
            <person name="Martin F.M."/>
            <person name="Miettinen O."/>
            <person name="Hibbett D.S."/>
            <person name="Nagy L.G."/>
        </authorList>
    </citation>
    <scope>NUCLEOTIDE SEQUENCE [LARGE SCALE GENOMIC DNA]</scope>
    <source>
        <strain evidence="2 3">CBS 962.96</strain>
    </source>
</reference>